<dbReference type="WBParaSite" id="ASIM_0002132901-mRNA-1">
    <property type="protein sequence ID" value="ASIM_0002132901-mRNA-1"/>
    <property type="gene ID" value="ASIM_0002132901"/>
</dbReference>
<accession>A0A0M3KK02</accession>
<keyword evidence="2" id="KW-1185">Reference proteome</keyword>
<gene>
    <name evidence="1" type="ORF">ASIM_LOCUS20700</name>
</gene>
<sequence length="123" mass="14105">MAALYSDFFEQLQVVLPSNYFANIKSSKWFNKFFESIADPSDGGRLITTKELLSFKDSQAGEELIAVWNATVHLWKSGQIDPLTETNASAISFANARKLNQDKLIRSLKRMHRRFHSLTHANW</sequence>
<name>A0A0M3KK02_ANISI</name>
<dbReference type="Proteomes" id="UP000267096">
    <property type="component" value="Unassembled WGS sequence"/>
</dbReference>
<dbReference type="EMBL" id="UYRR01040387">
    <property type="protein sequence ID" value="VDK78975.1"/>
    <property type="molecule type" value="Genomic_DNA"/>
</dbReference>
<reference evidence="1 2" key="2">
    <citation type="submission" date="2018-11" db="EMBL/GenBank/DDBJ databases">
        <authorList>
            <consortium name="Pathogen Informatics"/>
        </authorList>
    </citation>
    <scope>NUCLEOTIDE SEQUENCE [LARGE SCALE GENOMIC DNA]</scope>
</reference>
<evidence type="ECO:0000313" key="3">
    <source>
        <dbReference type="WBParaSite" id="ASIM_0002132901-mRNA-1"/>
    </source>
</evidence>
<dbReference type="AlphaFoldDB" id="A0A0M3KK02"/>
<reference evidence="3" key="1">
    <citation type="submission" date="2017-02" db="UniProtKB">
        <authorList>
            <consortium name="WormBaseParasite"/>
        </authorList>
    </citation>
    <scope>IDENTIFICATION</scope>
</reference>
<protein>
    <submittedName>
        <fullName evidence="1 3">Uncharacterized protein</fullName>
    </submittedName>
</protein>
<evidence type="ECO:0000313" key="2">
    <source>
        <dbReference type="Proteomes" id="UP000267096"/>
    </source>
</evidence>
<proteinExistence type="predicted"/>
<evidence type="ECO:0000313" key="1">
    <source>
        <dbReference type="EMBL" id="VDK78975.1"/>
    </source>
</evidence>
<organism evidence="3">
    <name type="scientific">Anisakis simplex</name>
    <name type="common">Herring worm</name>
    <dbReference type="NCBI Taxonomy" id="6269"/>
    <lineage>
        <taxon>Eukaryota</taxon>
        <taxon>Metazoa</taxon>
        <taxon>Ecdysozoa</taxon>
        <taxon>Nematoda</taxon>
        <taxon>Chromadorea</taxon>
        <taxon>Rhabditida</taxon>
        <taxon>Spirurina</taxon>
        <taxon>Ascaridomorpha</taxon>
        <taxon>Ascaridoidea</taxon>
        <taxon>Anisakidae</taxon>
        <taxon>Anisakis</taxon>
        <taxon>Anisakis simplex complex</taxon>
    </lineage>
</organism>